<gene>
    <name evidence="5" type="ORF">SH1V18_03480</name>
</gene>
<evidence type="ECO:0000313" key="6">
    <source>
        <dbReference type="Proteomes" id="UP001144256"/>
    </source>
</evidence>
<dbReference type="PANTHER" id="PTHR10133">
    <property type="entry name" value="DNA POLYMERASE I"/>
    <property type="match status" value="1"/>
</dbReference>
<organism evidence="5 6">
    <name type="scientific">Vallitalea longa</name>
    <dbReference type="NCBI Taxonomy" id="2936439"/>
    <lineage>
        <taxon>Bacteria</taxon>
        <taxon>Bacillati</taxon>
        <taxon>Bacillota</taxon>
        <taxon>Clostridia</taxon>
        <taxon>Lachnospirales</taxon>
        <taxon>Vallitaleaceae</taxon>
        <taxon>Vallitalea</taxon>
    </lineage>
</organism>
<dbReference type="SUPFAM" id="SSF56672">
    <property type="entry name" value="DNA/RNA polymerases"/>
    <property type="match status" value="1"/>
</dbReference>
<name>A0A9W5YAS4_9FIRM</name>
<dbReference type="Pfam" id="PF00476">
    <property type="entry name" value="DNA_pol_A"/>
    <property type="match status" value="1"/>
</dbReference>
<dbReference type="GO" id="GO:0006302">
    <property type="term" value="P:double-strand break repair"/>
    <property type="evidence" value="ECO:0007669"/>
    <property type="project" value="TreeGrafter"/>
</dbReference>
<evidence type="ECO:0000259" key="4">
    <source>
        <dbReference type="SMART" id="SM00482"/>
    </source>
</evidence>
<dbReference type="SMART" id="SM00482">
    <property type="entry name" value="POLAc"/>
    <property type="match status" value="1"/>
</dbReference>
<proteinExistence type="predicted"/>
<keyword evidence="6" id="KW-1185">Reference proteome</keyword>
<evidence type="ECO:0000256" key="3">
    <source>
        <dbReference type="ARBA" id="ARBA00049244"/>
    </source>
</evidence>
<dbReference type="PANTHER" id="PTHR10133:SF27">
    <property type="entry name" value="DNA POLYMERASE NU"/>
    <property type="match status" value="1"/>
</dbReference>
<comment type="catalytic activity">
    <reaction evidence="3">
        <text>DNA(n) + a 2'-deoxyribonucleoside 5'-triphosphate = DNA(n+1) + diphosphate</text>
        <dbReference type="Rhea" id="RHEA:22508"/>
        <dbReference type="Rhea" id="RHEA-COMP:17339"/>
        <dbReference type="Rhea" id="RHEA-COMP:17340"/>
        <dbReference type="ChEBI" id="CHEBI:33019"/>
        <dbReference type="ChEBI" id="CHEBI:61560"/>
        <dbReference type="ChEBI" id="CHEBI:173112"/>
        <dbReference type="EC" id="2.7.7.7"/>
    </reaction>
</comment>
<dbReference type="InterPro" id="IPR012337">
    <property type="entry name" value="RNaseH-like_sf"/>
</dbReference>
<dbReference type="Gene3D" id="3.30.70.370">
    <property type="match status" value="1"/>
</dbReference>
<protein>
    <recommendedName>
        <fullName evidence="1">DNA-directed DNA polymerase</fullName>
        <ecNumber evidence="1">2.7.7.7</ecNumber>
    </recommendedName>
</protein>
<dbReference type="Gene3D" id="1.10.150.20">
    <property type="entry name" value="5' to 3' exonuclease, C-terminal subdomain"/>
    <property type="match status" value="1"/>
</dbReference>
<dbReference type="GO" id="GO:0003887">
    <property type="term" value="F:DNA-directed DNA polymerase activity"/>
    <property type="evidence" value="ECO:0007669"/>
    <property type="project" value="UniProtKB-EC"/>
</dbReference>
<accession>A0A9W5YAS4</accession>
<dbReference type="CDD" id="cd08642">
    <property type="entry name" value="DNA_pol_A_pol_I_A"/>
    <property type="match status" value="1"/>
</dbReference>
<dbReference type="GO" id="GO:0006261">
    <property type="term" value="P:DNA-templated DNA replication"/>
    <property type="evidence" value="ECO:0007669"/>
    <property type="project" value="InterPro"/>
</dbReference>
<sequence>MRTLAIDIETYSGEDITKVGVYKYVDSPDFEILLFAYAFDDESVQVIDLAQGEELPNEVLEALYNSKILKTAYNAQFERVAISKYMSTHKLGIKTPINPNIPVQQWECTMVKASMLGMPLGLDKVAKVLHLENQKMKAGKALINYFSKPCKPTKKNCGRTRNLPQHDMDKWNTFKEYNRRDVEVERDIRNKIRFFEIPKEEKQMWYLDQNINDMGIKLNIELVVNAINLNNTYTDRLMKQLKEITGVENPNSVTQLKKWILDITGIEVKSLSKTAIPELLEQTDNSELRKVLKIRQKLAKTSVKKYEAMNRAICTDGRVRGLLQFYGANRTGRWAGRLVQVQNLPKNKISDLDLARNIVIDNDLELLEMLYGNVPSILSQLVRTAFIASNNSRFIVADFSAIEARVIAWLANEKWRMQVFATHGKIYEASASQMFHVPIEQITKGSDLRAKGKVAELALGYQGGPGALMAMGALDMGIDEEELQNIVDAWRNANKAIVRLWRTIGNAAVKAVDQKIPVRIQYGITFYYRKGFLFVRLPSGRDLAYMRACVENEPGFGKRLVYEGMDQTSKQWKRITTYGGKLTENIVQAIARDCLRETMLRLDEVGYKTVMHVHDEVILDTPYDDKYSMGEVLKIMSEPIEWVPGLLLKGDGYETKYYLKD</sequence>
<evidence type="ECO:0000313" key="5">
    <source>
        <dbReference type="EMBL" id="GKX27868.1"/>
    </source>
</evidence>
<dbReference type="GO" id="GO:0003677">
    <property type="term" value="F:DNA binding"/>
    <property type="evidence" value="ECO:0007669"/>
    <property type="project" value="InterPro"/>
</dbReference>
<dbReference type="Proteomes" id="UP001144256">
    <property type="component" value="Unassembled WGS sequence"/>
</dbReference>
<dbReference type="InterPro" id="IPR002298">
    <property type="entry name" value="DNA_polymerase_A"/>
</dbReference>
<evidence type="ECO:0000256" key="1">
    <source>
        <dbReference type="ARBA" id="ARBA00012417"/>
    </source>
</evidence>
<keyword evidence="2" id="KW-0235">DNA replication</keyword>
<dbReference type="AlphaFoldDB" id="A0A9W5YAS4"/>
<comment type="caution">
    <text evidence="5">The sequence shown here is derived from an EMBL/GenBank/DDBJ whole genome shotgun (WGS) entry which is preliminary data.</text>
</comment>
<reference evidence="5" key="1">
    <citation type="submission" date="2022-06" db="EMBL/GenBank/DDBJ databases">
        <title>Vallitalea longa sp. nov., an anaerobic bacterium isolated from marine sediment.</title>
        <authorList>
            <person name="Hirano S."/>
            <person name="Terahara T."/>
            <person name="Mori K."/>
            <person name="Hamada M."/>
            <person name="Matsumoto R."/>
            <person name="Kobayashi T."/>
        </authorList>
    </citation>
    <scope>NUCLEOTIDE SEQUENCE</scope>
    <source>
        <strain evidence="5">SH18-1</strain>
    </source>
</reference>
<dbReference type="RefSeq" id="WP_281811599.1">
    <property type="nucleotide sequence ID" value="NZ_BRLB01000001.1"/>
</dbReference>
<feature type="domain" description="DNA-directed DNA polymerase family A palm" evidence="4">
    <location>
        <begin position="379"/>
        <end position="625"/>
    </location>
</feature>
<dbReference type="SUPFAM" id="SSF53098">
    <property type="entry name" value="Ribonuclease H-like"/>
    <property type="match status" value="1"/>
</dbReference>
<dbReference type="EC" id="2.7.7.7" evidence="1"/>
<dbReference type="InterPro" id="IPR001098">
    <property type="entry name" value="DNA-dir_DNA_pol_A_palm_dom"/>
</dbReference>
<dbReference type="InterPro" id="IPR043502">
    <property type="entry name" value="DNA/RNA_pol_sf"/>
</dbReference>
<dbReference type="EMBL" id="BRLB01000001">
    <property type="protein sequence ID" value="GKX27868.1"/>
    <property type="molecule type" value="Genomic_DNA"/>
</dbReference>
<evidence type="ECO:0000256" key="2">
    <source>
        <dbReference type="ARBA" id="ARBA00022705"/>
    </source>
</evidence>